<proteinExistence type="predicted"/>
<accession>A0A4Y2N104</accession>
<comment type="caution">
    <text evidence="1">The sequence shown here is derived from an EMBL/GenBank/DDBJ whole genome shotgun (WGS) entry which is preliminary data.</text>
</comment>
<dbReference type="Proteomes" id="UP000499080">
    <property type="component" value="Unassembled WGS sequence"/>
</dbReference>
<dbReference type="EMBL" id="BGPR01008269">
    <property type="protein sequence ID" value="GBN32663.1"/>
    <property type="molecule type" value="Genomic_DNA"/>
</dbReference>
<dbReference type="AlphaFoldDB" id="A0A4Y2N104"/>
<protein>
    <submittedName>
        <fullName evidence="1">Uncharacterized protein</fullName>
    </submittedName>
</protein>
<sequence>MEVVVTSRYQNGHVPEIAKLWPLAGSSSLKRNQSKEREFLVNYLYTPIWSISGSGQVATRRLKSFTQAQVWPVCSKHRCSWAPGAYTTVLYQNLRRDGFYTTDILRILRENKYRDCQF</sequence>
<name>A0A4Y2N104_ARAVE</name>
<keyword evidence="2" id="KW-1185">Reference proteome</keyword>
<gene>
    <name evidence="1" type="ORF">AVEN_89950_1</name>
</gene>
<evidence type="ECO:0000313" key="1">
    <source>
        <dbReference type="EMBL" id="GBN32663.1"/>
    </source>
</evidence>
<evidence type="ECO:0000313" key="2">
    <source>
        <dbReference type="Proteomes" id="UP000499080"/>
    </source>
</evidence>
<organism evidence="1 2">
    <name type="scientific">Araneus ventricosus</name>
    <name type="common">Orbweaver spider</name>
    <name type="synonym">Epeira ventricosa</name>
    <dbReference type="NCBI Taxonomy" id="182803"/>
    <lineage>
        <taxon>Eukaryota</taxon>
        <taxon>Metazoa</taxon>
        <taxon>Ecdysozoa</taxon>
        <taxon>Arthropoda</taxon>
        <taxon>Chelicerata</taxon>
        <taxon>Arachnida</taxon>
        <taxon>Araneae</taxon>
        <taxon>Araneomorphae</taxon>
        <taxon>Entelegynae</taxon>
        <taxon>Araneoidea</taxon>
        <taxon>Araneidae</taxon>
        <taxon>Araneus</taxon>
    </lineage>
</organism>
<reference evidence="1 2" key="1">
    <citation type="journal article" date="2019" name="Sci. Rep.">
        <title>Orb-weaving spider Araneus ventricosus genome elucidates the spidroin gene catalogue.</title>
        <authorList>
            <person name="Kono N."/>
            <person name="Nakamura H."/>
            <person name="Ohtoshi R."/>
            <person name="Moran D.A.P."/>
            <person name="Shinohara A."/>
            <person name="Yoshida Y."/>
            <person name="Fujiwara M."/>
            <person name="Mori M."/>
            <person name="Tomita M."/>
            <person name="Arakawa K."/>
        </authorList>
    </citation>
    <scope>NUCLEOTIDE SEQUENCE [LARGE SCALE GENOMIC DNA]</scope>
</reference>